<gene>
    <name evidence="5" type="ORF">CBOVIS_LOCUS6028</name>
</gene>
<dbReference type="Pfam" id="PF13901">
    <property type="entry name" value="RH_dom"/>
    <property type="match status" value="1"/>
</dbReference>
<feature type="region of interest" description="Disordered" evidence="3">
    <location>
        <begin position="214"/>
        <end position="254"/>
    </location>
</feature>
<dbReference type="OrthoDB" id="6428749at2759"/>
<keyword evidence="2" id="KW-0378">Hydrolase</keyword>
<sequence>MKWFGRTIYTQVNGTEQDDQIDVDQISFTSSCSSGENQKFEPTPTCLPSPDKQPDLISFDSAELPRATESPVDFCRDSLPTEKIVGSAPGPSKLLDESPKFGNPEEEEEEGVDEEEPIKESIFVRNSVFWFNDDEVDKARIKVRCSNRGRVCRFPNDVDDDHMETVCRSLQVTMGLTARSAWLNEISNDPYLSSLAKELDQSFALTNIFGEPSSEIDLTKPSSSEDSRNHAPSASSLSSAASGAFNIKEAPPENGRNETKIVRIVVPGRPGIEPIEIRRRVNTSCEQVCSAIIKHSIECDEPRDSRMKVLMNRFAKVEKWIDEVRPESRHHDNYAPEVPPLAEDWILHVQKVIPIRVGIKAQHEKCACCRQYIYMTSTDSTAPAKFCEYYGLYFCHLCHAGEKSIVPSKILTAWNFAEVPVCDRALRFLNAVREVPVFRMRIVAPETVRKTKLLRHVMDLRLKLRHMEQFIKVCSAAANQITEYGNLGTMFAVLDRYLLDCDDLFSLNDLLRVYNKDLPCLLEPIAKHARAHIMNCKGCCARAHVCVRCNELSDRLFPFEDRVNRCDECGGLSHAPKCPRRDVPKDSACPKCARISKTRSRQRILANSLAEWSFPVVWSSLVILFILKYIIKKPWGVHVQYRDAVRRNDLKRLKGFEDFENATLPNVVINDERIKANRENLEELKEAFRRIVSLPLLELREKLQNGELNAFTVLCAYVHKAMEVQKRINCCTEVIKEAFDYATEADRKWENSKEKPPLYGIPFSVKSNFYMKGYDCSIGVAKLLDQPKDQDTPFVAHLINLGAVPFVLTNVPQGLLSFVSSNTVYGTTLNPHDLTRVPGGSSGGEAALLAGGGSAFGTGSDLAGSLRIPASLCGLTTLKPTQDRFVVTHTHGGVPGRGRLGLSFGFFTKTVEEQIFLLKLIVGSEEYRKLLPQSPPAPLRMEIGYFEADGFCPPVPSHRRAVLDTIEKLKKDGHQAVKFDIPRVMEAALLFYKNVMPDSGSYMRSIYENEEIDENMKQFVMLLKVPRTLRWVAARILSGISPQMSLICDAYMRDVEDVRYTQELTDKYRLDFIKYWKELGIDVLVCPSFIVPAVPHKYPSKLSTAGFATGLFNLLDFPAGVVPTGHVTNEDDADLHDDKFFNVGYNPILKVQREAASCSVGLPNSVQIVTLPYEEEMCLHAMKIVEELWKCN</sequence>
<evidence type="ECO:0000256" key="1">
    <source>
        <dbReference type="ARBA" id="ARBA00009199"/>
    </source>
</evidence>
<dbReference type="FunFam" id="3.90.1300.10:FF:000003">
    <property type="entry name" value="Amidase signature enzyme"/>
    <property type="match status" value="1"/>
</dbReference>
<dbReference type="InterPro" id="IPR020556">
    <property type="entry name" value="Amidase_CS"/>
</dbReference>
<feature type="compositionally biased region" description="Acidic residues" evidence="3">
    <location>
        <begin position="104"/>
        <end position="116"/>
    </location>
</feature>
<dbReference type="EMBL" id="CADEPM010000003">
    <property type="protein sequence ID" value="CAB3403568.1"/>
    <property type="molecule type" value="Genomic_DNA"/>
</dbReference>
<dbReference type="Gene3D" id="3.90.1300.10">
    <property type="entry name" value="Amidase signature (AS) domain"/>
    <property type="match status" value="1"/>
</dbReference>
<organism evidence="5 6">
    <name type="scientific">Caenorhabditis bovis</name>
    <dbReference type="NCBI Taxonomy" id="2654633"/>
    <lineage>
        <taxon>Eukaryota</taxon>
        <taxon>Metazoa</taxon>
        <taxon>Ecdysozoa</taxon>
        <taxon>Nematoda</taxon>
        <taxon>Chromadorea</taxon>
        <taxon>Rhabditida</taxon>
        <taxon>Rhabditina</taxon>
        <taxon>Rhabditomorpha</taxon>
        <taxon>Rhabditoidea</taxon>
        <taxon>Rhabditidae</taxon>
        <taxon>Peloderinae</taxon>
        <taxon>Caenorhabditis</taxon>
    </lineage>
</organism>
<evidence type="ECO:0000313" key="5">
    <source>
        <dbReference type="EMBL" id="CAB3403568.1"/>
    </source>
</evidence>
<dbReference type="SMART" id="SM01175">
    <property type="entry name" value="DUF4206"/>
    <property type="match status" value="1"/>
</dbReference>
<feature type="region of interest" description="Disordered" evidence="3">
    <location>
        <begin position="85"/>
        <end position="116"/>
    </location>
</feature>
<accession>A0A8S1EQ65</accession>
<dbReference type="PANTHER" id="PTHR45847:SF6">
    <property type="entry name" value="FATTY ACID AMIDE HYDROLASE"/>
    <property type="match status" value="1"/>
</dbReference>
<evidence type="ECO:0000313" key="6">
    <source>
        <dbReference type="Proteomes" id="UP000494206"/>
    </source>
</evidence>
<evidence type="ECO:0000256" key="2">
    <source>
        <dbReference type="ARBA" id="ARBA00022801"/>
    </source>
</evidence>
<comment type="caution">
    <text evidence="5">The sequence shown here is derived from an EMBL/GenBank/DDBJ whole genome shotgun (WGS) entry which is preliminary data.</text>
</comment>
<dbReference type="AlphaFoldDB" id="A0A8S1EQ65"/>
<evidence type="ECO:0000256" key="3">
    <source>
        <dbReference type="SAM" id="MobiDB-lite"/>
    </source>
</evidence>
<dbReference type="InterPro" id="IPR025258">
    <property type="entry name" value="RH_dom"/>
</dbReference>
<proteinExistence type="inferred from homology"/>
<comment type="similarity">
    <text evidence="1">Belongs to the amidase family.</text>
</comment>
<reference evidence="5 6" key="1">
    <citation type="submission" date="2020-04" db="EMBL/GenBank/DDBJ databases">
        <authorList>
            <person name="Laetsch R D."/>
            <person name="Stevens L."/>
            <person name="Kumar S."/>
            <person name="Blaxter L. M."/>
        </authorList>
    </citation>
    <scope>NUCLEOTIDE SEQUENCE [LARGE SCALE GENOMIC DNA]</scope>
</reference>
<feature type="compositionally biased region" description="Low complexity" evidence="3">
    <location>
        <begin position="231"/>
        <end position="244"/>
    </location>
</feature>
<protein>
    <recommendedName>
        <fullName evidence="4">Rubicon Homology domain-containing protein</fullName>
    </recommendedName>
</protein>
<dbReference type="GO" id="GO:0004040">
    <property type="term" value="F:amidase activity"/>
    <property type="evidence" value="ECO:0007669"/>
    <property type="project" value="TreeGrafter"/>
</dbReference>
<dbReference type="PANTHER" id="PTHR45847">
    <property type="entry name" value="FATTY ACID AMIDE HYDROLASE"/>
    <property type="match status" value="1"/>
</dbReference>
<feature type="domain" description="Rubicon Homology" evidence="4">
    <location>
        <begin position="385"/>
        <end position="599"/>
    </location>
</feature>
<dbReference type="Pfam" id="PF01425">
    <property type="entry name" value="Amidase"/>
    <property type="match status" value="1"/>
</dbReference>
<evidence type="ECO:0000259" key="4">
    <source>
        <dbReference type="SMART" id="SM01175"/>
    </source>
</evidence>
<dbReference type="InterPro" id="IPR036928">
    <property type="entry name" value="AS_sf"/>
</dbReference>
<dbReference type="Proteomes" id="UP000494206">
    <property type="component" value="Unassembled WGS sequence"/>
</dbReference>
<dbReference type="GO" id="GO:0017064">
    <property type="term" value="F:fatty acid amide hydrolase activity"/>
    <property type="evidence" value="ECO:0007669"/>
    <property type="project" value="TreeGrafter"/>
</dbReference>
<dbReference type="SUPFAM" id="SSF75304">
    <property type="entry name" value="Amidase signature (AS) enzymes"/>
    <property type="match status" value="1"/>
</dbReference>
<dbReference type="PROSITE" id="PS00571">
    <property type="entry name" value="AMIDASES"/>
    <property type="match status" value="1"/>
</dbReference>
<keyword evidence="6" id="KW-1185">Reference proteome</keyword>
<dbReference type="GO" id="GO:0009062">
    <property type="term" value="P:fatty acid catabolic process"/>
    <property type="evidence" value="ECO:0007669"/>
    <property type="project" value="TreeGrafter"/>
</dbReference>
<dbReference type="InterPro" id="IPR052096">
    <property type="entry name" value="Endocannabinoid_amidase"/>
</dbReference>
<feature type="region of interest" description="Disordered" evidence="3">
    <location>
        <begin position="30"/>
        <end position="54"/>
    </location>
</feature>
<name>A0A8S1EQ65_9PELO</name>
<dbReference type="InterPro" id="IPR023631">
    <property type="entry name" value="Amidase_dom"/>
</dbReference>